<dbReference type="PROSITE" id="PS51186">
    <property type="entry name" value="GNAT"/>
    <property type="match status" value="1"/>
</dbReference>
<evidence type="ECO:0000313" key="3">
    <source>
        <dbReference type="Proteomes" id="UP000516046"/>
    </source>
</evidence>
<dbReference type="Gene3D" id="3.40.630.30">
    <property type="match status" value="1"/>
</dbReference>
<dbReference type="SUPFAM" id="SSF55729">
    <property type="entry name" value="Acyl-CoA N-acyltransferases (Nat)"/>
    <property type="match status" value="1"/>
</dbReference>
<evidence type="ECO:0000259" key="1">
    <source>
        <dbReference type="PROSITE" id="PS51186"/>
    </source>
</evidence>
<accession>A0A7G9WFP5</accession>
<reference evidence="2 3" key="1">
    <citation type="submission" date="2020-08" db="EMBL/GenBank/DDBJ databases">
        <authorList>
            <person name="Ren C."/>
            <person name="Gu Y."/>
            <person name="Xu Y."/>
        </authorList>
    </citation>
    <scope>NUCLEOTIDE SEQUENCE [LARGE SCALE GENOMIC DNA]</scope>
    <source>
        <strain evidence="2 3">LBM18003</strain>
    </source>
</reference>
<dbReference type="Pfam" id="PF00583">
    <property type="entry name" value="Acetyltransf_1"/>
    <property type="match status" value="1"/>
</dbReference>
<keyword evidence="2" id="KW-0808">Transferase</keyword>
<dbReference type="EMBL" id="CP060696">
    <property type="protein sequence ID" value="QNO17507.1"/>
    <property type="molecule type" value="Genomic_DNA"/>
</dbReference>
<dbReference type="GO" id="GO:0016747">
    <property type="term" value="F:acyltransferase activity, transferring groups other than amino-acyl groups"/>
    <property type="evidence" value="ECO:0007669"/>
    <property type="project" value="InterPro"/>
</dbReference>
<dbReference type="RefSeq" id="WP_212506578.1">
    <property type="nucleotide sequence ID" value="NZ_CP060696.1"/>
</dbReference>
<organism evidence="2 3">
    <name type="scientific">Caproicibacterium amylolyticum</name>
    <dbReference type="NCBI Taxonomy" id="2766537"/>
    <lineage>
        <taxon>Bacteria</taxon>
        <taxon>Bacillati</taxon>
        <taxon>Bacillota</taxon>
        <taxon>Clostridia</taxon>
        <taxon>Eubacteriales</taxon>
        <taxon>Oscillospiraceae</taxon>
        <taxon>Caproicibacterium</taxon>
    </lineage>
</organism>
<dbReference type="InterPro" id="IPR000182">
    <property type="entry name" value="GNAT_dom"/>
</dbReference>
<keyword evidence="3" id="KW-1185">Reference proteome</keyword>
<protein>
    <submittedName>
        <fullName evidence="2">GNAT family N-acetyltransferase</fullName>
    </submittedName>
</protein>
<proteinExistence type="predicted"/>
<dbReference type="InterPro" id="IPR016181">
    <property type="entry name" value="Acyl_CoA_acyltransferase"/>
</dbReference>
<feature type="domain" description="N-acetyltransferase" evidence="1">
    <location>
        <begin position="132"/>
        <end position="266"/>
    </location>
</feature>
<dbReference type="AlphaFoldDB" id="A0A7G9WFP5"/>
<dbReference type="Proteomes" id="UP000516046">
    <property type="component" value="Chromosome"/>
</dbReference>
<gene>
    <name evidence="2" type="ORF">H6X83_11265</name>
</gene>
<evidence type="ECO:0000313" key="2">
    <source>
        <dbReference type="EMBL" id="QNO17507.1"/>
    </source>
</evidence>
<dbReference type="KEGG" id="caml:H6X83_11265"/>
<sequence length="266" mass="29947">MIYQCTEKDRSRILDYIAKEPEMNLFIFGDIENFGVAKDPVWIRILTNPDGSWNALLLQFFDNFVLYSQNADYDAAAAAKFLKQQKPSCISGKLELLKPLARYFPDKDLEPTYMSRCNKVNPDAVHPLPADVTVREMTPPDFKELSELLCKIEEFAKTYTNPEKSKKEKLINYEHGSHTYGVYRNGKLLATAATTADNSQSAMIVSVATLPGERGHGFATAAVAKLCANCFASGMHFLCLFYDNPAAGRIYRRIGFEELGQYAMLH</sequence>
<name>A0A7G9WFP5_9FIRM</name>